<dbReference type="STRING" id="298654.FraEuI1c_1832"/>
<dbReference type="GO" id="GO:0016020">
    <property type="term" value="C:membrane"/>
    <property type="evidence" value="ECO:0007669"/>
    <property type="project" value="UniProtKB-SubCell"/>
</dbReference>
<dbReference type="RefSeq" id="WP_013423007.1">
    <property type="nucleotide sequence ID" value="NC_014666.1"/>
</dbReference>
<evidence type="ECO:0000256" key="5">
    <source>
        <dbReference type="ARBA" id="ARBA00022989"/>
    </source>
</evidence>
<keyword evidence="5 8" id="KW-1133">Transmembrane helix</keyword>
<comment type="subcellular location">
    <subcellularLocation>
        <location evidence="1">Membrane</location>
        <topology evidence="1">Multi-pass membrane protein</topology>
    </subcellularLocation>
</comment>
<dbReference type="KEGG" id="fri:FraEuI1c_1832"/>
<accession>E3JCP8</accession>
<protein>
    <submittedName>
        <fullName evidence="10">Lycopene cyclase domain protein</fullName>
    </submittedName>
</protein>
<dbReference type="EMBL" id="CP002299">
    <property type="protein sequence ID" value="ADP79888.1"/>
    <property type="molecule type" value="Genomic_DNA"/>
</dbReference>
<gene>
    <name evidence="10" type="ordered locus">FraEuI1c_1832</name>
</gene>
<evidence type="ECO:0000259" key="9">
    <source>
        <dbReference type="Pfam" id="PF18916"/>
    </source>
</evidence>
<evidence type="ECO:0000256" key="6">
    <source>
        <dbReference type="ARBA" id="ARBA00023136"/>
    </source>
</evidence>
<dbReference type="GO" id="GO:0016117">
    <property type="term" value="P:carotenoid biosynthetic process"/>
    <property type="evidence" value="ECO:0007669"/>
    <property type="project" value="UniProtKB-KW"/>
</dbReference>
<keyword evidence="7" id="KW-0413">Isomerase</keyword>
<dbReference type="OrthoDB" id="3402548at2"/>
<dbReference type="GO" id="GO:0045436">
    <property type="term" value="F:lycopene beta cyclase activity"/>
    <property type="evidence" value="ECO:0007669"/>
    <property type="project" value="UniProtKB-ARBA"/>
</dbReference>
<sequence length="100" mass="11025" precursor="true">MSYTALAVAGVVLAVAADLGVFRVRLVRRKAFWTAYAIIVGCQLAANGVLTGFGVVRYDPGTILGPRLVFAPVEDLLFGFALVLWTLDWWVWWGRRALGR</sequence>
<evidence type="ECO:0000256" key="2">
    <source>
        <dbReference type="ARBA" id="ARBA00004829"/>
    </source>
</evidence>
<evidence type="ECO:0000313" key="11">
    <source>
        <dbReference type="Proteomes" id="UP000002484"/>
    </source>
</evidence>
<feature type="domain" description="Lycopene cyclase" evidence="9">
    <location>
        <begin position="3"/>
        <end position="87"/>
    </location>
</feature>
<evidence type="ECO:0000313" key="10">
    <source>
        <dbReference type="EMBL" id="ADP79888.1"/>
    </source>
</evidence>
<name>E3JCP8_PSEI1</name>
<evidence type="ECO:0000256" key="8">
    <source>
        <dbReference type="SAM" id="Phobius"/>
    </source>
</evidence>
<evidence type="ECO:0000256" key="4">
    <source>
        <dbReference type="ARBA" id="ARBA00022746"/>
    </source>
</evidence>
<proteinExistence type="predicted"/>
<dbReference type="NCBIfam" id="TIGR03462">
    <property type="entry name" value="CarR_dom_SF"/>
    <property type="match status" value="1"/>
</dbReference>
<evidence type="ECO:0000256" key="1">
    <source>
        <dbReference type="ARBA" id="ARBA00004141"/>
    </source>
</evidence>
<dbReference type="AlphaFoldDB" id="E3JCP8"/>
<dbReference type="Pfam" id="PF18916">
    <property type="entry name" value="Lycopene_cyc"/>
    <property type="match status" value="1"/>
</dbReference>
<keyword evidence="11" id="KW-1185">Reference proteome</keyword>
<dbReference type="Proteomes" id="UP000002484">
    <property type="component" value="Chromosome"/>
</dbReference>
<feature type="transmembrane region" description="Helical" evidence="8">
    <location>
        <begin position="76"/>
        <end position="93"/>
    </location>
</feature>
<keyword evidence="6 8" id="KW-0472">Membrane</keyword>
<dbReference type="GO" id="GO:0016872">
    <property type="term" value="F:intramolecular lyase activity"/>
    <property type="evidence" value="ECO:0007669"/>
    <property type="project" value="InterPro"/>
</dbReference>
<evidence type="ECO:0000256" key="3">
    <source>
        <dbReference type="ARBA" id="ARBA00022692"/>
    </source>
</evidence>
<reference evidence="10 11" key="1">
    <citation type="submission" date="2010-10" db="EMBL/GenBank/DDBJ databases">
        <title>Complete sequence of Frankia sp. EuI1c.</title>
        <authorList>
            <consortium name="US DOE Joint Genome Institute"/>
            <person name="Lucas S."/>
            <person name="Copeland A."/>
            <person name="Lapidus A."/>
            <person name="Cheng J.-F."/>
            <person name="Bruce D."/>
            <person name="Goodwin L."/>
            <person name="Pitluck S."/>
            <person name="Chertkov O."/>
            <person name="Detter J.C."/>
            <person name="Han C."/>
            <person name="Tapia R."/>
            <person name="Land M."/>
            <person name="Hauser L."/>
            <person name="Jeffries C."/>
            <person name="Kyrpides N."/>
            <person name="Ivanova N."/>
            <person name="Mikhailova N."/>
            <person name="Beauchemin N."/>
            <person name="Sen A."/>
            <person name="Sur S.A."/>
            <person name="Gtari M."/>
            <person name="Wall L."/>
            <person name="Tisa L."/>
            <person name="Woyke T."/>
        </authorList>
    </citation>
    <scope>NUCLEOTIDE SEQUENCE [LARGE SCALE GENOMIC DNA]</scope>
    <source>
        <strain evidence="11">DSM 45817 / CECT 9037 / EuI1c</strain>
    </source>
</reference>
<keyword evidence="3 8" id="KW-0812">Transmembrane</keyword>
<evidence type="ECO:0000256" key="7">
    <source>
        <dbReference type="ARBA" id="ARBA00023235"/>
    </source>
</evidence>
<dbReference type="InterPro" id="IPR017825">
    <property type="entry name" value="Lycopene_cyclase_dom"/>
</dbReference>
<feature type="transmembrane region" description="Helical" evidence="8">
    <location>
        <begin position="31"/>
        <end position="56"/>
    </location>
</feature>
<dbReference type="eggNOG" id="ENOG50333U6">
    <property type="taxonomic scope" value="Bacteria"/>
</dbReference>
<feature type="transmembrane region" description="Helical" evidence="8">
    <location>
        <begin position="6"/>
        <end position="24"/>
    </location>
</feature>
<keyword evidence="4" id="KW-0125">Carotenoid biosynthesis</keyword>
<comment type="pathway">
    <text evidence="2">Carotenoid biosynthesis.</text>
</comment>
<dbReference type="InParanoid" id="E3JCP8"/>
<organism evidence="10 11">
    <name type="scientific">Pseudofrankia inefficax (strain DSM 45817 / CECT 9037 / DDB 130130 / EuI1c)</name>
    <name type="common">Frankia inefficax</name>
    <dbReference type="NCBI Taxonomy" id="298654"/>
    <lineage>
        <taxon>Bacteria</taxon>
        <taxon>Bacillati</taxon>
        <taxon>Actinomycetota</taxon>
        <taxon>Actinomycetes</taxon>
        <taxon>Frankiales</taxon>
        <taxon>Frankiaceae</taxon>
        <taxon>Pseudofrankia</taxon>
    </lineage>
</organism>
<dbReference type="HOGENOM" id="CLU_147290_0_0_11"/>